<dbReference type="InterPro" id="IPR001307">
    <property type="entry name" value="Thiosulphate_STrfase_CS"/>
</dbReference>
<reference evidence="2 3" key="1">
    <citation type="submission" date="2015-11" db="EMBL/GenBank/DDBJ databases">
        <title>The genome of Candidatus Endoriftia persephone in Ridgeia piscesae and population structure of the North Eastern Pacific vestimentiferan symbionts.</title>
        <authorList>
            <person name="Perez M."/>
            <person name="Juniper K.S."/>
        </authorList>
    </citation>
    <scope>NUCLEOTIDE SEQUENCE [LARGE SCALE GENOMIC DNA]</scope>
    <source>
        <strain evidence="2">Ind11</strain>
    </source>
</reference>
<dbReference type="SMART" id="SM00450">
    <property type="entry name" value="RHOD"/>
    <property type="match status" value="1"/>
</dbReference>
<dbReference type="FunFam" id="3.40.250.10:FF:000039">
    <property type="entry name" value="ArsR family transcriptional regulator"/>
    <property type="match status" value="1"/>
</dbReference>
<dbReference type="Gene3D" id="3.40.250.10">
    <property type="entry name" value="Rhodanese-like domain"/>
    <property type="match status" value="1"/>
</dbReference>
<dbReference type="GO" id="GO:0004792">
    <property type="term" value="F:thiosulfate-cyanide sulfurtransferase activity"/>
    <property type="evidence" value="ECO:0007669"/>
    <property type="project" value="InterPro"/>
</dbReference>
<organism evidence="2 3">
    <name type="scientific">endosymbiont of Ridgeia piscesae</name>
    <dbReference type="NCBI Taxonomy" id="54398"/>
    <lineage>
        <taxon>Bacteria</taxon>
        <taxon>Pseudomonadati</taxon>
        <taxon>Pseudomonadota</taxon>
        <taxon>Gammaproteobacteria</taxon>
        <taxon>sulfur-oxidizing symbionts</taxon>
    </lineage>
</organism>
<dbReference type="InterPro" id="IPR036873">
    <property type="entry name" value="Rhodanese-like_dom_sf"/>
</dbReference>
<dbReference type="CDD" id="cd00158">
    <property type="entry name" value="RHOD"/>
    <property type="match status" value="1"/>
</dbReference>
<dbReference type="SUPFAM" id="SSF52821">
    <property type="entry name" value="Rhodanese/Cell cycle control phosphatase"/>
    <property type="match status" value="1"/>
</dbReference>
<keyword evidence="3" id="KW-1185">Reference proteome</keyword>
<evidence type="ECO:0000259" key="1">
    <source>
        <dbReference type="PROSITE" id="PS50206"/>
    </source>
</evidence>
<dbReference type="Pfam" id="PF00581">
    <property type="entry name" value="Rhodanese"/>
    <property type="match status" value="1"/>
</dbReference>
<feature type="non-terminal residue" evidence="2">
    <location>
        <position position="1"/>
    </location>
</feature>
<comment type="caution">
    <text evidence="2">The sequence shown here is derived from an EMBL/GenBank/DDBJ whole genome shotgun (WGS) entry which is preliminary data.</text>
</comment>
<dbReference type="EMBL" id="LDXT01000008">
    <property type="protein sequence ID" value="KRT56674.1"/>
    <property type="molecule type" value="Genomic_DNA"/>
</dbReference>
<dbReference type="AlphaFoldDB" id="A0A0T5Z1E6"/>
<dbReference type="PANTHER" id="PTHR43031">
    <property type="entry name" value="FAD-DEPENDENT OXIDOREDUCTASE"/>
    <property type="match status" value="1"/>
</dbReference>
<dbReference type="PANTHER" id="PTHR43031:SF1">
    <property type="entry name" value="PYRIDINE NUCLEOTIDE-DISULPHIDE OXIDOREDUCTASE"/>
    <property type="match status" value="1"/>
</dbReference>
<feature type="domain" description="Rhodanese" evidence="1">
    <location>
        <begin position="22"/>
        <end position="111"/>
    </location>
</feature>
<gene>
    <name evidence="2" type="ORF">Ga0074115_1891</name>
</gene>
<protein>
    <submittedName>
        <fullName evidence="2">Rhodanese-related sulfurtransferase</fullName>
    </submittedName>
</protein>
<accession>A0A0T5Z1E6</accession>
<name>A0A0T5Z1E6_9GAMM</name>
<evidence type="ECO:0000313" key="3">
    <source>
        <dbReference type="Proteomes" id="UP000051634"/>
    </source>
</evidence>
<keyword evidence="2" id="KW-0808">Transferase</keyword>
<sequence length="112" mass="12448">DYLKVKDSLEPVPAAQLLERARDGLVMVLDVRPPEEYAAGHLPGAINIPLEELEKHLDELDPSQEIVAYCRGPHCVLAFDAVSRLRERGVNAKRLEGGLPEWRLEGLPVETS</sequence>
<proteinExistence type="predicted"/>
<dbReference type="PROSITE" id="PS50206">
    <property type="entry name" value="RHODANESE_3"/>
    <property type="match status" value="1"/>
</dbReference>
<dbReference type="InterPro" id="IPR001763">
    <property type="entry name" value="Rhodanese-like_dom"/>
</dbReference>
<dbReference type="Proteomes" id="UP000051634">
    <property type="component" value="Unassembled WGS sequence"/>
</dbReference>
<evidence type="ECO:0000313" key="2">
    <source>
        <dbReference type="EMBL" id="KRT56674.1"/>
    </source>
</evidence>
<dbReference type="PROSITE" id="PS00380">
    <property type="entry name" value="RHODANESE_1"/>
    <property type="match status" value="1"/>
</dbReference>
<dbReference type="RefSeq" id="WP_198295085.1">
    <property type="nucleotide sequence ID" value="NZ_KQ557195.1"/>
</dbReference>
<dbReference type="InterPro" id="IPR050229">
    <property type="entry name" value="GlpE_sulfurtransferase"/>
</dbReference>